<reference evidence="2 3" key="1">
    <citation type="journal article" date="2018" name="Nat. Biotechnol.">
        <title>A standardized bacterial taxonomy based on genome phylogeny substantially revises the tree of life.</title>
        <authorList>
            <person name="Parks D.H."/>
            <person name="Chuvochina M."/>
            <person name="Waite D.W."/>
            <person name="Rinke C."/>
            <person name="Skarshewski A."/>
            <person name="Chaumeil P.A."/>
            <person name="Hugenholtz P."/>
        </authorList>
    </citation>
    <scope>NUCLEOTIDE SEQUENCE [LARGE SCALE GENOMIC DNA]</scope>
    <source>
        <strain evidence="2">UBA9375</strain>
    </source>
</reference>
<protein>
    <recommendedName>
        <fullName evidence="4">DUF3732 domain-containing protein</fullName>
    </recommendedName>
</protein>
<feature type="coiled-coil region" evidence="1">
    <location>
        <begin position="354"/>
        <end position="416"/>
    </location>
</feature>
<name>A0A3D3RE09_9PLAN</name>
<evidence type="ECO:0000256" key="1">
    <source>
        <dbReference type="SAM" id="Coils"/>
    </source>
</evidence>
<dbReference type="Pfam" id="PF12532">
    <property type="entry name" value="DUF3732"/>
    <property type="match status" value="1"/>
</dbReference>
<comment type="caution">
    <text evidence="2">The sequence shown here is derived from an EMBL/GenBank/DDBJ whole genome shotgun (WGS) entry which is preliminary data.</text>
</comment>
<evidence type="ECO:0000313" key="2">
    <source>
        <dbReference type="EMBL" id="HCO27053.1"/>
    </source>
</evidence>
<evidence type="ECO:0000313" key="3">
    <source>
        <dbReference type="Proteomes" id="UP000263642"/>
    </source>
</evidence>
<feature type="coiled-coil region" evidence="1">
    <location>
        <begin position="442"/>
        <end position="469"/>
    </location>
</feature>
<evidence type="ECO:0008006" key="4">
    <source>
        <dbReference type="Google" id="ProtNLM"/>
    </source>
</evidence>
<dbReference type="InterPro" id="IPR027417">
    <property type="entry name" value="P-loop_NTPase"/>
</dbReference>
<dbReference type="InterPro" id="IPR022205">
    <property type="entry name" value="DUF3732"/>
</dbReference>
<dbReference type="AlphaFoldDB" id="A0A3D3RE09"/>
<dbReference type="Proteomes" id="UP000263642">
    <property type="component" value="Unassembled WGS sequence"/>
</dbReference>
<gene>
    <name evidence="2" type="ORF">DIT97_30095</name>
</gene>
<accession>A0A3D3RE09</accession>
<organism evidence="2 3">
    <name type="scientific">Gimesia maris</name>
    <dbReference type="NCBI Taxonomy" id="122"/>
    <lineage>
        <taxon>Bacteria</taxon>
        <taxon>Pseudomonadati</taxon>
        <taxon>Planctomycetota</taxon>
        <taxon>Planctomycetia</taxon>
        <taxon>Planctomycetales</taxon>
        <taxon>Planctomycetaceae</taxon>
        <taxon>Gimesia</taxon>
    </lineage>
</organism>
<proteinExistence type="predicted"/>
<sequence length="648" mass="73202">MSRMQIASIYLYSHHDQRLDLDFELSAVNILVGVSYSGKSSLIEVIDYCLGASECHIPGVVREATSWVGVLWRNGKSDILLCRRVPPPAGLSSEEVYFSVGAPVEVPAFASTITANTNRDGGLRQFEQALKMGVVAGETFTEREGTRISFRNAIPYLLQSDEVIINKSTLLRGANDERRLSISDSLPYFLGAVDEATARAETKLRQIRTQRDRESRRIESADKTLVGERDRALGLLAEAAQLQMVDRVSDNAPQDIITTLLQRVSGWATSPETFGEQDQLQSLYATERDLRQQYAIARHQLDAANMVIESAVGYSDAVERQRSRLDVIGYFKSNVERDACPVCNGSIREKTPSLSNIESALGRLQAELSDVERDRPKIDDYAKGRSEDLIRIGQELETVRTRIAAVIRESEEASERMGLDERRLRVSGRVSYYLDDRTSAIETIDRSRIERLEAEIRELEQIADPEAKAERIEVLQTQVSIHATELLKRLPFDPNYRSSQIAFNARKLSIRFVFGPRVMQMLDIGGDESYLSGHVATLLALHRVFSDGQRPVPGVVVFDQLSRPFFPADVYQGEVEVRGDGDDRDDLKRYFDVIFDEVEQQKSLQVIVLEHAFFADDPRYVKAVKKRWTLENRLIPPDWPRVLTSPDE</sequence>
<keyword evidence="1" id="KW-0175">Coiled coil</keyword>
<dbReference type="EMBL" id="DQAY01000189">
    <property type="protein sequence ID" value="HCO27053.1"/>
    <property type="molecule type" value="Genomic_DNA"/>
</dbReference>
<dbReference type="SUPFAM" id="SSF52540">
    <property type="entry name" value="P-loop containing nucleoside triphosphate hydrolases"/>
    <property type="match status" value="1"/>
</dbReference>